<name>A0A4R2L2M6_9FIRM</name>
<dbReference type="EMBL" id="SLWV01000005">
    <property type="protein sequence ID" value="TCO78016.1"/>
    <property type="molecule type" value="Genomic_DNA"/>
</dbReference>
<sequence>MMDGISELAKMFRERDNKNYLGPQTGIVISPPPNIQVTLGKKIVLTKEHLIIADHVLKDYQRELEIKGNMQTSGEGGSITLKTSSTPTIYTVVTGNVSANTTIIGSMKYTDTLKTGDEVILVPATDEQTYFLIDKAVRL</sequence>
<evidence type="ECO:0000313" key="1">
    <source>
        <dbReference type="EMBL" id="TCO78016.1"/>
    </source>
</evidence>
<keyword evidence="2" id="KW-1185">Reference proteome</keyword>
<reference evidence="1 2" key="1">
    <citation type="submission" date="2019-03" db="EMBL/GenBank/DDBJ databases">
        <title>Genomic Encyclopedia of Type Strains, Phase IV (KMG-IV): sequencing the most valuable type-strain genomes for metagenomic binning, comparative biology and taxonomic classification.</title>
        <authorList>
            <person name="Goeker M."/>
        </authorList>
    </citation>
    <scope>NUCLEOTIDE SEQUENCE [LARGE SCALE GENOMIC DNA]</scope>
    <source>
        <strain evidence="1 2">DSM 102940</strain>
    </source>
</reference>
<proteinExistence type="predicted"/>
<dbReference type="InterPro" id="IPR022555">
    <property type="entry name" value="DUF2577"/>
</dbReference>
<dbReference type="OrthoDB" id="2974213at2"/>
<dbReference type="AlphaFoldDB" id="A0A4R2L2M6"/>
<comment type="caution">
    <text evidence="1">The sequence shown here is derived from an EMBL/GenBank/DDBJ whole genome shotgun (WGS) entry which is preliminary data.</text>
</comment>
<dbReference type="Pfam" id="PF10844">
    <property type="entry name" value="DUF2577"/>
    <property type="match status" value="1"/>
</dbReference>
<evidence type="ECO:0000313" key="2">
    <source>
        <dbReference type="Proteomes" id="UP000294919"/>
    </source>
</evidence>
<organism evidence="1 2">
    <name type="scientific">Marinisporobacter balticus</name>
    <dbReference type="NCBI Taxonomy" id="2018667"/>
    <lineage>
        <taxon>Bacteria</taxon>
        <taxon>Bacillati</taxon>
        <taxon>Bacillota</taxon>
        <taxon>Clostridia</taxon>
        <taxon>Peptostreptococcales</taxon>
        <taxon>Thermotaleaceae</taxon>
        <taxon>Marinisporobacter</taxon>
    </lineage>
</organism>
<protein>
    <submittedName>
        <fullName evidence="1">Uncharacterized protein DUF2577</fullName>
    </submittedName>
</protein>
<gene>
    <name evidence="1" type="ORF">EV214_105115</name>
</gene>
<accession>A0A4R2L2M6</accession>
<dbReference type="Proteomes" id="UP000294919">
    <property type="component" value="Unassembled WGS sequence"/>
</dbReference>